<proteinExistence type="predicted"/>
<name>A0ABS5VSK1_9BACT</name>
<dbReference type="CDD" id="cd07185">
    <property type="entry name" value="OmpA_C-like"/>
    <property type="match status" value="1"/>
</dbReference>
<dbReference type="InterPro" id="IPR050330">
    <property type="entry name" value="Bact_OuterMem_StrucFunc"/>
</dbReference>
<dbReference type="PROSITE" id="PS51123">
    <property type="entry name" value="OMPA_2"/>
    <property type="match status" value="1"/>
</dbReference>
<gene>
    <name evidence="7" type="ORF">KK060_11980</name>
</gene>
<dbReference type="PANTHER" id="PTHR30329:SF21">
    <property type="entry name" value="LIPOPROTEIN YIAD-RELATED"/>
    <property type="match status" value="1"/>
</dbReference>
<dbReference type="Gene3D" id="3.30.1330.60">
    <property type="entry name" value="OmpA-like domain"/>
    <property type="match status" value="1"/>
</dbReference>
<evidence type="ECO:0000313" key="7">
    <source>
        <dbReference type="EMBL" id="MBT1704003.1"/>
    </source>
</evidence>
<protein>
    <submittedName>
        <fullName evidence="7">OmpA family protein</fullName>
    </submittedName>
</protein>
<evidence type="ECO:0000256" key="5">
    <source>
        <dbReference type="SAM" id="SignalP"/>
    </source>
</evidence>
<dbReference type="PRINTS" id="PR01021">
    <property type="entry name" value="OMPADOMAIN"/>
</dbReference>
<keyword evidence="3" id="KW-0998">Cell outer membrane</keyword>
<accession>A0ABS5VSK1</accession>
<reference evidence="7 8" key="1">
    <citation type="submission" date="2021-05" db="EMBL/GenBank/DDBJ databases">
        <title>A Polyphasic approach of four new species of the genus Ohtaekwangia: Ohtaekwangia histidinii sp. nov., Ohtaekwangia cretensis sp. nov., Ohtaekwangia indiensis sp. nov., Ohtaekwangia reichenbachii sp. nov. from diverse environment.</title>
        <authorList>
            <person name="Octaviana S."/>
        </authorList>
    </citation>
    <scope>NUCLEOTIDE SEQUENCE [LARGE SCALE GENOMIC DNA]</scope>
    <source>
        <strain evidence="7 8">PWU20</strain>
    </source>
</reference>
<keyword evidence="2 4" id="KW-0472">Membrane</keyword>
<dbReference type="InterPro" id="IPR036737">
    <property type="entry name" value="OmpA-like_sf"/>
</dbReference>
<dbReference type="InterPro" id="IPR006664">
    <property type="entry name" value="OMP_bac"/>
</dbReference>
<dbReference type="Proteomes" id="UP000772618">
    <property type="component" value="Unassembled WGS sequence"/>
</dbReference>
<evidence type="ECO:0000259" key="6">
    <source>
        <dbReference type="PROSITE" id="PS51123"/>
    </source>
</evidence>
<keyword evidence="8" id="KW-1185">Reference proteome</keyword>
<feature type="signal peptide" evidence="5">
    <location>
        <begin position="1"/>
        <end position="24"/>
    </location>
</feature>
<evidence type="ECO:0000256" key="4">
    <source>
        <dbReference type="PROSITE-ProRule" id="PRU00473"/>
    </source>
</evidence>
<keyword evidence="5" id="KW-0732">Signal</keyword>
<evidence type="ECO:0000313" key="8">
    <source>
        <dbReference type="Proteomes" id="UP000772618"/>
    </source>
</evidence>
<evidence type="ECO:0000256" key="2">
    <source>
        <dbReference type="ARBA" id="ARBA00023136"/>
    </source>
</evidence>
<dbReference type="InterPro" id="IPR006665">
    <property type="entry name" value="OmpA-like"/>
</dbReference>
<dbReference type="RefSeq" id="WP_254153965.1">
    <property type="nucleotide sequence ID" value="NZ_JAHESD010000023.1"/>
</dbReference>
<evidence type="ECO:0000256" key="3">
    <source>
        <dbReference type="ARBA" id="ARBA00023237"/>
    </source>
</evidence>
<comment type="subcellular location">
    <subcellularLocation>
        <location evidence="1">Cell outer membrane</location>
    </subcellularLocation>
</comment>
<organism evidence="7 8">
    <name type="scientific">Chryseosolibacter indicus</name>
    <dbReference type="NCBI Taxonomy" id="2782351"/>
    <lineage>
        <taxon>Bacteria</taxon>
        <taxon>Pseudomonadati</taxon>
        <taxon>Bacteroidota</taxon>
        <taxon>Cytophagia</taxon>
        <taxon>Cytophagales</taxon>
        <taxon>Chryseotaleaceae</taxon>
        <taxon>Chryseosolibacter</taxon>
    </lineage>
</organism>
<dbReference type="Pfam" id="PF00691">
    <property type="entry name" value="OmpA"/>
    <property type="match status" value="1"/>
</dbReference>
<dbReference type="EMBL" id="JAHESD010000023">
    <property type="protein sequence ID" value="MBT1704003.1"/>
    <property type="molecule type" value="Genomic_DNA"/>
</dbReference>
<feature type="chain" id="PRO_5046229172" evidence="5">
    <location>
        <begin position="25"/>
        <end position="375"/>
    </location>
</feature>
<dbReference type="SUPFAM" id="SSF103088">
    <property type="entry name" value="OmpA-like"/>
    <property type="match status" value="1"/>
</dbReference>
<evidence type="ECO:0000256" key="1">
    <source>
        <dbReference type="ARBA" id="ARBA00004442"/>
    </source>
</evidence>
<comment type="caution">
    <text evidence="7">The sequence shown here is derived from an EMBL/GenBank/DDBJ whole genome shotgun (WGS) entry which is preliminary data.</text>
</comment>
<feature type="domain" description="OmpA-like" evidence="6">
    <location>
        <begin position="256"/>
        <end position="373"/>
    </location>
</feature>
<sequence length="375" mass="42221">MTINNSFFFCLALACCLLCSNLQAQNLVSNGSFEYVDACPGSFCQSPADLKVSGWKQVGLGTPDYFHACSEGDADVPYNWAGVSEAFEGSGYGGLFLWMDDDKDYREYFYAALESPLLKDSTYIISFHYKLSSYSKFSIDRIGVLLIDQLPKVRHDKLLKVEPTLNVINDSAFTENTGTWEWVNFEYKAKGAERNIIIGNFSSNEETKSYEIISRSIGEPMLAAASYYYIDGVEVRPKFTSEVADTVFSKPVPEAFAVNKNYILSNIQFEFNSHKLIKESLNALDPVISFMISNPDVNIEVSGHTDDQGSDKYNITLSQRRANAVAEYLRIKGVDSKRIKTYAYGKQRPLVPGTSEEGRKQNRRVEVKFVQVMRP</sequence>
<dbReference type="PANTHER" id="PTHR30329">
    <property type="entry name" value="STATOR ELEMENT OF FLAGELLAR MOTOR COMPLEX"/>
    <property type="match status" value="1"/>
</dbReference>